<dbReference type="RefSeq" id="WP_204198757.1">
    <property type="nucleotide sequence ID" value="NZ_JAFEMC010000002.1"/>
</dbReference>
<gene>
    <name evidence="2" type="ORF">ILT43_09730</name>
</gene>
<comment type="caution">
    <text evidence="2">The sequence shown here is derived from an EMBL/GenBank/DDBJ whole genome shotgun (WGS) entry which is preliminary data.</text>
</comment>
<keyword evidence="1" id="KW-0812">Transmembrane</keyword>
<protein>
    <submittedName>
        <fullName evidence="2">Uncharacterized protein</fullName>
    </submittedName>
</protein>
<dbReference type="EMBL" id="JAFEMC010000002">
    <property type="protein sequence ID" value="MBM6576654.1"/>
    <property type="molecule type" value="Genomic_DNA"/>
</dbReference>
<keyword evidence="3" id="KW-1185">Reference proteome</keyword>
<sequence>MKRLRDRIAGLRVTLWTLIVPPSMWAAHFLFSYLWAALNCAKVGEFATFPTLFAIGTAVALVVIVAAGWVAHVQANRKGDTPPHDSGTEIDRLRFLATATVLLAALSFIGVVFTAMPVIFLTDCR</sequence>
<dbReference type="Proteomes" id="UP000763641">
    <property type="component" value="Unassembled WGS sequence"/>
</dbReference>
<evidence type="ECO:0000313" key="2">
    <source>
        <dbReference type="EMBL" id="MBM6576654.1"/>
    </source>
</evidence>
<name>A0ABS2D6U5_9SPHN</name>
<accession>A0ABS2D6U5</accession>
<evidence type="ECO:0000313" key="3">
    <source>
        <dbReference type="Proteomes" id="UP000763641"/>
    </source>
</evidence>
<organism evidence="2 3">
    <name type="scientific">Sphingomonas longa</name>
    <dbReference type="NCBI Taxonomy" id="2778730"/>
    <lineage>
        <taxon>Bacteria</taxon>
        <taxon>Pseudomonadati</taxon>
        <taxon>Pseudomonadota</taxon>
        <taxon>Alphaproteobacteria</taxon>
        <taxon>Sphingomonadales</taxon>
        <taxon>Sphingomonadaceae</taxon>
        <taxon>Sphingomonas</taxon>
    </lineage>
</organism>
<proteinExistence type="predicted"/>
<keyword evidence="1" id="KW-1133">Transmembrane helix</keyword>
<reference evidence="2 3" key="1">
    <citation type="submission" date="2020-12" db="EMBL/GenBank/DDBJ databases">
        <title>Sphingomonas sp.</title>
        <authorList>
            <person name="Kim M.K."/>
        </authorList>
    </citation>
    <scope>NUCLEOTIDE SEQUENCE [LARGE SCALE GENOMIC DNA]</scope>
    <source>
        <strain evidence="2 3">BT552</strain>
    </source>
</reference>
<feature type="transmembrane region" description="Helical" evidence="1">
    <location>
        <begin position="12"/>
        <end position="35"/>
    </location>
</feature>
<keyword evidence="1" id="KW-0472">Membrane</keyword>
<feature type="transmembrane region" description="Helical" evidence="1">
    <location>
        <begin position="93"/>
        <end position="120"/>
    </location>
</feature>
<feature type="transmembrane region" description="Helical" evidence="1">
    <location>
        <begin position="47"/>
        <end position="72"/>
    </location>
</feature>
<evidence type="ECO:0000256" key="1">
    <source>
        <dbReference type="SAM" id="Phobius"/>
    </source>
</evidence>